<evidence type="ECO:0000256" key="4">
    <source>
        <dbReference type="ARBA" id="ARBA00022984"/>
    </source>
</evidence>
<keyword evidence="3 7" id="KW-0133">Cell shape</keyword>
<dbReference type="RefSeq" id="WP_188693657.1">
    <property type="nucleotide sequence ID" value="NZ_BMLS01000002.1"/>
</dbReference>
<feature type="domain" description="Mur ligase central" evidence="11">
    <location>
        <begin position="115"/>
        <end position="319"/>
    </location>
</feature>
<dbReference type="SUPFAM" id="SSF53623">
    <property type="entry name" value="MurD-like peptide ligases, catalytic domain"/>
    <property type="match status" value="1"/>
</dbReference>
<evidence type="ECO:0000313" key="12">
    <source>
        <dbReference type="EMBL" id="GGO68863.1"/>
    </source>
</evidence>
<feature type="binding site" evidence="7">
    <location>
        <position position="30"/>
    </location>
    <ligand>
        <name>UDP-N-acetyl-alpha-D-muramoyl-L-alanyl-D-glutamate</name>
        <dbReference type="ChEBI" id="CHEBI:83900"/>
    </ligand>
</feature>
<evidence type="ECO:0000313" key="13">
    <source>
        <dbReference type="Proteomes" id="UP000606935"/>
    </source>
</evidence>
<comment type="function">
    <text evidence="7">Catalyzes the addition of an amino acid to the nucleotide precursor UDP-N-acetylmuramoyl-L-alanyl-D-glutamate (UMAG) in the biosynthesis of bacterial cell-wall peptidoglycan.</text>
</comment>
<keyword evidence="4 7" id="KW-0573">Peptidoglycan synthesis</keyword>
<evidence type="ECO:0000256" key="8">
    <source>
        <dbReference type="RuleBase" id="RU004135"/>
    </source>
</evidence>
<dbReference type="InterPro" id="IPR000713">
    <property type="entry name" value="Mur_ligase_N"/>
</dbReference>
<dbReference type="EC" id="6.3.2.-" evidence="7"/>
<dbReference type="Gene3D" id="3.90.190.20">
    <property type="entry name" value="Mur ligase, C-terminal domain"/>
    <property type="match status" value="1"/>
</dbReference>
<dbReference type="GO" id="GO:0051301">
    <property type="term" value="P:cell division"/>
    <property type="evidence" value="ECO:0007669"/>
    <property type="project" value="UniProtKB-KW"/>
</dbReference>
<keyword evidence="7 12" id="KW-0436">Ligase</keyword>
<feature type="binding site" evidence="7">
    <location>
        <position position="186"/>
    </location>
    <ligand>
        <name>UDP-N-acetyl-alpha-D-muramoyl-L-alanyl-D-glutamate</name>
        <dbReference type="ChEBI" id="CHEBI:83900"/>
    </ligand>
</feature>
<dbReference type="AlphaFoldDB" id="A0A917YZC3"/>
<comment type="PTM">
    <text evidence="7">Carboxylation is probably crucial for Mg(2+) binding and, consequently, for the gamma-phosphate positioning of ATP.</text>
</comment>
<feature type="binding site" evidence="7">
    <location>
        <position position="192"/>
    </location>
    <ligand>
        <name>UDP-N-acetyl-alpha-D-muramoyl-L-alanyl-D-glutamate</name>
        <dbReference type="ChEBI" id="CHEBI:83900"/>
    </ligand>
</feature>
<reference evidence="12" key="1">
    <citation type="journal article" date="2014" name="Int. J. Syst. Evol. Microbiol.">
        <title>Complete genome sequence of Corynebacterium casei LMG S-19264T (=DSM 44701T), isolated from a smear-ripened cheese.</title>
        <authorList>
            <consortium name="US DOE Joint Genome Institute (JGI-PGF)"/>
            <person name="Walter F."/>
            <person name="Albersmeier A."/>
            <person name="Kalinowski J."/>
            <person name="Ruckert C."/>
        </authorList>
    </citation>
    <scope>NUCLEOTIDE SEQUENCE</scope>
    <source>
        <strain evidence="12">CGMCC 1.7086</strain>
    </source>
</reference>
<evidence type="ECO:0000259" key="10">
    <source>
        <dbReference type="Pfam" id="PF02875"/>
    </source>
</evidence>
<dbReference type="PANTHER" id="PTHR23135">
    <property type="entry name" value="MUR LIGASE FAMILY MEMBER"/>
    <property type="match status" value="1"/>
</dbReference>
<organism evidence="12 13">
    <name type="scientific">Bowmanella pacifica</name>
    <dbReference type="NCBI Taxonomy" id="502051"/>
    <lineage>
        <taxon>Bacteria</taxon>
        <taxon>Pseudomonadati</taxon>
        <taxon>Pseudomonadota</taxon>
        <taxon>Gammaproteobacteria</taxon>
        <taxon>Alteromonadales</taxon>
        <taxon>Alteromonadaceae</taxon>
        <taxon>Bowmanella</taxon>
    </lineage>
</organism>
<dbReference type="GO" id="GO:0000287">
    <property type="term" value="F:magnesium ion binding"/>
    <property type="evidence" value="ECO:0007669"/>
    <property type="project" value="UniProtKB-UniRule"/>
</dbReference>
<sequence>MTPDMTLRKLLLPFGIDAPAIELQDMVLDSREVAIHKLFIAVIGHTLDGRDFIPQAISLGAKAILAETRDQAQHGCMEMREQSLIVQFYGLGEKLSALAAHFFHHPAERLQVAAVTGTNGKTSIVQLIAQFSQALGLQAGTIGTLGAGLVNKVTEGNNTTPDAISMHRLLWQMQTAGAELVALEASSHALVQHRIASLKTDVAVFTNLTRDHLDYHGDMSRYAAAKRLLLEQPGLRALVLNQEESESENWLMAARGRFELVFYGIGQAKHPQYPYLLAEQVEYLPSGCRIHLSSPLGSSVIDSPLLGEFNVLNLLAAMSAQLCFGRELADVAGAVRGISTVPGRLEVFHRDDLPTLVVDYAHTPDALEQALKALRLHTQGRLLCVFGCGGDRDKGKRPLMGRIAEQYADLAIVTNDNSRSEDPEAIALEVRAGMQNAQSAVIELDRQSAIKLAMAKCQAGDVILLAGKGHENYQIIGDKKINYDERAFASSLIKGTRA</sequence>
<feature type="binding site" evidence="7">
    <location>
        <begin position="159"/>
        <end position="160"/>
    </location>
    <ligand>
        <name>UDP-N-acetyl-alpha-D-muramoyl-L-alanyl-D-glutamate</name>
        <dbReference type="ChEBI" id="CHEBI:83900"/>
    </ligand>
</feature>
<dbReference type="EMBL" id="BMLS01000002">
    <property type="protein sequence ID" value="GGO68863.1"/>
    <property type="molecule type" value="Genomic_DNA"/>
</dbReference>
<evidence type="ECO:0000256" key="7">
    <source>
        <dbReference type="HAMAP-Rule" id="MF_00208"/>
    </source>
</evidence>
<dbReference type="GO" id="GO:0009252">
    <property type="term" value="P:peptidoglycan biosynthetic process"/>
    <property type="evidence" value="ECO:0007669"/>
    <property type="project" value="UniProtKB-UniRule"/>
</dbReference>
<evidence type="ECO:0000259" key="9">
    <source>
        <dbReference type="Pfam" id="PF01225"/>
    </source>
</evidence>
<keyword evidence="7" id="KW-0460">Magnesium</keyword>
<feature type="binding site" evidence="7">
    <location>
        <position position="194"/>
    </location>
    <ligand>
        <name>UDP-N-acetyl-alpha-D-muramoyl-L-alanyl-D-glutamate</name>
        <dbReference type="ChEBI" id="CHEBI:83900"/>
    </ligand>
</feature>
<dbReference type="GO" id="GO:0016881">
    <property type="term" value="F:acid-amino acid ligase activity"/>
    <property type="evidence" value="ECO:0007669"/>
    <property type="project" value="UniProtKB-UniRule"/>
</dbReference>
<keyword evidence="2 7" id="KW-0132">Cell division</keyword>
<feature type="modified residue" description="N6-carboxylysine" evidence="7">
    <location>
        <position position="226"/>
    </location>
</feature>
<keyword evidence="7" id="KW-0067">ATP-binding</keyword>
<evidence type="ECO:0000256" key="5">
    <source>
        <dbReference type="ARBA" id="ARBA00023306"/>
    </source>
</evidence>
<dbReference type="HAMAP" id="MF_00208">
    <property type="entry name" value="MurE"/>
    <property type="match status" value="1"/>
</dbReference>
<feature type="binding site" evidence="7">
    <location>
        <position position="28"/>
    </location>
    <ligand>
        <name>UDP-N-acetyl-alpha-D-muramoyl-L-alanyl-D-glutamate</name>
        <dbReference type="ChEBI" id="CHEBI:83900"/>
    </ligand>
</feature>
<dbReference type="SUPFAM" id="SSF53244">
    <property type="entry name" value="MurD-like peptide ligases, peptide-binding domain"/>
    <property type="match status" value="1"/>
</dbReference>
<dbReference type="NCBIfam" id="TIGR01085">
    <property type="entry name" value="murE"/>
    <property type="match status" value="1"/>
</dbReference>
<keyword evidence="7" id="KW-0547">Nucleotide-binding</keyword>
<dbReference type="InterPro" id="IPR013221">
    <property type="entry name" value="Mur_ligase_cen"/>
</dbReference>
<dbReference type="InterPro" id="IPR035911">
    <property type="entry name" value="MurE/MurF_N"/>
</dbReference>
<comment type="caution">
    <text evidence="12">The sequence shown here is derived from an EMBL/GenBank/DDBJ whole genome shotgun (WGS) entry which is preliminary data.</text>
</comment>
<dbReference type="GO" id="GO:0071555">
    <property type="term" value="P:cell wall organization"/>
    <property type="evidence" value="ECO:0007669"/>
    <property type="project" value="UniProtKB-KW"/>
</dbReference>
<dbReference type="PANTHER" id="PTHR23135:SF4">
    <property type="entry name" value="UDP-N-ACETYLMURAMOYL-L-ALANYL-D-GLUTAMATE--2,6-DIAMINOPIMELATE LIGASE MURE HOMOLOG, CHLOROPLASTIC"/>
    <property type="match status" value="1"/>
</dbReference>
<evidence type="ECO:0000256" key="1">
    <source>
        <dbReference type="ARBA" id="ARBA00005898"/>
    </source>
</evidence>
<dbReference type="SUPFAM" id="SSF63418">
    <property type="entry name" value="MurE/MurF N-terminal domain"/>
    <property type="match status" value="1"/>
</dbReference>
<dbReference type="Gene3D" id="3.40.1190.10">
    <property type="entry name" value="Mur-like, catalytic domain"/>
    <property type="match status" value="1"/>
</dbReference>
<comment type="cofactor">
    <cofactor evidence="7">
        <name>Mg(2+)</name>
        <dbReference type="ChEBI" id="CHEBI:18420"/>
    </cofactor>
</comment>
<evidence type="ECO:0000259" key="11">
    <source>
        <dbReference type="Pfam" id="PF08245"/>
    </source>
</evidence>
<feature type="domain" description="Mur ligase N-terminal catalytic" evidence="9">
    <location>
        <begin position="27"/>
        <end position="102"/>
    </location>
</feature>
<dbReference type="InterPro" id="IPR004101">
    <property type="entry name" value="Mur_ligase_C"/>
</dbReference>
<comment type="subcellular location">
    <subcellularLocation>
        <location evidence="7 8">Cytoplasm</location>
    </subcellularLocation>
</comment>
<dbReference type="NCBIfam" id="NF001126">
    <property type="entry name" value="PRK00139.1-4"/>
    <property type="match status" value="1"/>
</dbReference>
<dbReference type="GO" id="GO:0008360">
    <property type="term" value="P:regulation of cell shape"/>
    <property type="evidence" value="ECO:0007669"/>
    <property type="project" value="UniProtKB-KW"/>
</dbReference>
<dbReference type="InterPro" id="IPR036615">
    <property type="entry name" value="Mur_ligase_C_dom_sf"/>
</dbReference>
<dbReference type="Pfam" id="PF01225">
    <property type="entry name" value="Mur_ligase"/>
    <property type="match status" value="1"/>
</dbReference>
<proteinExistence type="inferred from homology"/>
<dbReference type="Gene3D" id="3.40.1390.10">
    <property type="entry name" value="MurE/MurF, N-terminal domain"/>
    <property type="match status" value="1"/>
</dbReference>
<comment type="caution">
    <text evidence="7">Lacks conserved residue(s) required for the propagation of feature annotation.</text>
</comment>
<comment type="similarity">
    <text evidence="1 7">Belongs to the MurCDEF family. MurE subfamily.</text>
</comment>
<dbReference type="InterPro" id="IPR005761">
    <property type="entry name" value="UDP-N-AcMur-Glu-dNH2Pim_ligase"/>
</dbReference>
<keyword evidence="7" id="KW-0963">Cytoplasm</keyword>
<accession>A0A917YZC3</accession>
<dbReference type="Pfam" id="PF02875">
    <property type="entry name" value="Mur_ligase_C"/>
    <property type="match status" value="1"/>
</dbReference>
<dbReference type="InterPro" id="IPR036565">
    <property type="entry name" value="Mur-like_cat_sf"/>
</dbReference>
<protein>
    <recommendedName>
        <fullName evidence="7">UDP-N-acetylmuramyl-tripeptide synthetase</fullName>
        <ecNumber evidence="7">6.3.2.-</ecNumber>
    </recommendedName>
    <alternativeName>
        <fullName evidence="7">UDP-MurNAc-tripeptide synthetase</fullName>
    </alternativeName>
</protein>
<feature type="binding site" evidence="7">
    <location>
        <begin position="117"/>
        <end position="123"/>
    </location>
    <ligand>
        <name>ATP</name>
        <dbReference type="ChEBI" id="CHEBI:30616"/>
    </ligand>
</feature>
<reference evidence="12" key="2">
    <citation type="submission" date="2020-09" db="EMBL/GenBank/DDBJ databases">
        <authorList>
            <person name="Sun Q."/>
            <person name="Zhou Y."/>
        </authorList>
    </citation>
    <scope>NUCLEOTIDE SEQUENCE</scope>
    <source>
        <strain evidence="12">CGMCC 1.7086</strain>
    </source>
</reference>
<keyword evidence="5 7" id="KW-0131">Cell cycle</keyword>
<evidence type="ECO:0000256" key="2">
    <source>
        <dbReference type="ARBA" id="ARBA00022618"/>
    </source>
</evidence>
<dbReference type="GO" id="GO:0005737">
    <property type="term" value="C:cytoplasm"/>
    <property type="evidence" value="ECO:0007669"/>
    <property type="project" value="UniProtKB-SubCell"/>
</dbReference>
<keyword evidence="13" id="KW-1185">Reference proteome</keyword>
<feature type="binding site" evidence="7">
    <location>
        <position position="158"/>
    </location>
    <ligand>
        <name>UDP-N-acetyl-alpha-D-muramoyl-L-alanyl-D-glutamate</name>
        <dbReference type="ChEBI" id="CHEBI:83900"/>
    </ligand>
</feature>
<gene>
    <name evidence="7 12" type="primary">murE</name>
    <name evidence="12" type="ORF">GCM10010982_18780</name>
</gene>
<dbReference type="Pfam" id="PF08245">
    <property type="entry name" value="Mur_ligase_M"/>
    <property type="match status" value="1"/>
</dbReference>
<comment type="pathway">
    <text evidence="7 8">Cell wall biogenesis; peptidoglycan biosynthesis.</text>
</comment>
<dbReference type="Proteomes" id="UP000606935">
    <property type="component" value="Unassembled WGS sequence"/>
</dbReference>
<evidence type="ECO:0000256" key="3">
    <source>
        <dbReference type="ARBA" id="ARBA00022960"/>
    </source>
</evidence>
<dbReference type="GO" id="GO:0005524">
    <property type="term" value="F:ATP binding"/>
    <property type="evidence" value="ECO:0007669"/>
    <property type="project" value="UniProtKB-UniRule"/>
</dbReference>
<feature type="domain" description="Mur ligase C-terminal" evidence="10">
    <location>
        <begin position="343"/>
        <end position="469"/>
    </location>
</feature>
<keyword evidence="6 7" id="KW-0961">Cell wall biogenesis/degradation</keyword>
<name>A0A917YZC3_9ALTE</name>
<dbReference type="NCBIfam" id="NF001123">
    <property type="entry name" value="PRK00139.1-1"/>
    <property type="match status" value="1"/>
</dbReference>
<evidence type="ECO:0000256" key="6">
    <source>
        <dbReference type="ARBA" id="ARBA00023316"/>
    </source>
</evidence>